<name>A0A2P2R3H7_RHIMU</name>
<reference evidence="1" key="1">
    <citation type="submission" date="2018-02" db="EMBL/GenBank/DDBJ databases">
        <title>Rhizophora mucronata_Transcriptome.</title>
        <authorList>
            <person name="Meera S.P."/>
            <person name="Sreeshan A."/>
            <person name="Augustine A."/>
        </authorList>
    </citation>
    <scope>NUCLEOTIDE SEQUENCE</scope>
    <source>
        <tissue evidence="1">Leaf</tissue>
    </source>
</reference>
<accession>A0A2P2R3H7</accession>
<proteinExistence type="predicted"/>
<protein>
    <submittedName>
        <fullName evidence="1">Uncharacterized protein</fullName>
    </submittedName>
</protein>
<evidence type="ECO:0000313" key="1">
    <source>
        <dbReference type="EMBL" id="MBX73717.1"/>
    </source>
</evidence>
<dbReference type="AlphaFoldDB" id="A0A2P2R3H7"/>
<organism evidence="1">
    <name type="scientific">Rhizophora mucronata</name>
    <name type="common">Asiatic mangrove</name>
    <dbReference type="NCBI Taxonomy" id="61149"/>
    <lineage>
        <taxon>Eukaryota</taxon>
        <taxon>Viridiplantae</taxon>
        <taxon>Streptophyta</taxon>
        <taxon>Embryophyta</taxon>
        <taxon>Tracheophyta</taxon>
        <taxon>Spermatophyta</taxon>
        <taxon>Magnoliopsida</taxon>
        <taxon>eudicotyledons</taxon>
        <taxon>Gunneridae</taxon>
        <taxon>Pentapetalae</taxon>
        <taxon>rosids</taxon>
        <taxon>fabids</taxon>
        <taxon>Malpighiales</taxon>
        <taxon>Rhizophoraceae</taxon>
        <taxon>Rhizophora</taxon>
    </lineage>
</organism>
<dbReference type="EMBL" id="GGEC01093233">
    <property type="protein sequence ID" value="MBX73717.1"/>
    <property type="molecule type" value="Transcribed_RNA"/>
</dbReference>
<sequence length="46" mass="5144">MHYVINIISIVSCSASGIQSDSRQISLFSFLAKLYTKEMYVGSLKN</sequence>